<proteinExistence type="predicted"/>
<organism evidence="2 3">
    <name type="scientific">Onychostoma macrolepis</name>
    <dbReference type="NCBI Taxonomy" id="369639"/>
    <lineage>
        <taxon>Eukaryota</taxon>
        <taxon>Metazoa</taxon>
        <taxon>Chordata</taxon>
        <taxon>Craniata</taxon>
        <taxon>Vertebrata</taxon>
        <taxon>Euteleostomi</taxon>
        <taxon>Actinopterygii</taxon>
        <taxon>Neopterygii</taxon>
        <taxon>Teleostei</taxon>
        <taxon>Ostariophysi</taxon>
        <taxon>Cypriniformes</taxon>
        <taxon>Cyprinidae</taxon>
        <taxon>Acrossocheilinae</taxon>
        <taxon>Onychostoma</taxon>
    </lineage>
</organism>
<dbReference type="EMBL" id="JAAMOB010000005">
    <property type="protein sequence ID" value="KAF4113455.1"/>
    <property type="molecule type" value="Genomic_DNA"/>
</dbReference>
<gene>
    <name evidence="2" type="ORF">G5714_006000</name>
</gene>
<name>A0A7J6D2L7_9TELE</name>
<dbReference type="AlphaFoldDB" id="A0A7J6D2L7"/>
<sequence length="131" mass="14246">MVVISARPKERKLADGLRSTLYKGVSSDLPDLSVLQVAEQICPSKICDGQTVLPPVSSVVPLTFGDLQSDLKKDRQPQEWEMNNNHAPHAGGPQAQDLRSVEGKLLSSAMPWCRSGVVVPLKQSGHCTFLQ</sequence>
<reference evidence="2 3" key="1">
    <citation type="submission" date="2020-04" db="EMBL/GenBank/DDBJ databases">
        <title>Chromosome-level genome assembly of a cyprinid fish Onychostoma macrolepis by integration of Nanopore Sequencing, Bionano and Hi-C technology.</title>
        <authorList>
            <person name="Wang D."/>
        </authorList>
    </citation>
    <scope>NUCLEOTIDE SEQUENCE [LARGE SCALE GENOMIC DNA]</scope>
    <source>
        <strain evidence="2">SWU-2019</strain>
        <tissue evidence="2">Muscle</tissue>
    </source>
</reference>
<dbReference type="Proteomes" id="UP000579812">
    <property type="component" value="Unassembled WGS sequence"/>
</dbReference>
<comment type="caution">
    <text evidence="2">The sequence shown here is derived from an EMBL/GenBank/DDBJ whole genome shotgun (WGS) entry which is preliminary data.</text>
</comment>
<evidence type="ECO:0000313" key="2">
    <source>
        <dbReference type="EMBL" id="KAF4113455.1"/>
    </source>
</evidence>
<evidence type="ECO:0000313" key="3">
    <source>
        <dbReference type="Proteomes" id="UP000579812"/>
    </source>
</evidence>
<evidence type="ECO:0000256" key="1">
    <source>
        <dbReference type="SAM" id="MobiDB-lite"/>
    </source>
</evidence>
<feature type="region of interest" description="Disordered" evidence="1">
    <location>
        <begin position="71"/>
        <end position="96"/>
    </location>
</feature>
<keyword evidence="3" id="KW-1185">Reference proteome</keyword>
<protein>
    <submittedName>
        <fullName evidence="2">Uncharacterized protein</fullName>
    </submittedName>
</protein>
<accession>A0A7J6D2L7</accession>